<reference evidence="1" key="2">
    <citation type="submission" date="2013-10" db="EMBL/GenBank/DDBJ databases">
        <authorList>
            <person name="Aslett M."/>
        </authorList>
    </citation>
    <scope>NUCLEOTIDE SEQUENCE [LARGE SCALE GENOMIC DNA]</scope>
    <source>
        <strain evidence="1">Houghton</strain>
    </source>
</reference>
<feature type="non-terminal residue" evidence="1">
    <location>
        <position position="1"/>
    </location>
</feature>
<evidence type="ECO:0000313" key="1">
    <source>
        <dbReference type="EMBL" id="CDJ44542.1"/>
    </source>
</evidence>
<organism evidence="1 2">
    <name type="scientific">Eimeria tenella</name>
    <name type="common">Coccidian parasite</name>
    <dbReference type="NCBI Taxonomy" id="5802"/>
    <lineage>
        <taxon>Eukaryota</taxon>
        <taxon>Sar</taxon>
        <taxon>Alveolata</taxon>
        <taxon>Apicomplexa</taxon>
        <taxon>Conoidasida</taxon>
        <taxon>Coccidia</taxon>
        <taxon>Eucoccidiorida</taxon>
        <taxon>Eimeriorina</taxon>
        <taxon>Eimeriidae</taxon>
        <taxon>Eimeria</taxon>
    </lineage>
</organism>
<proteinExistence type="predicted"/>
<name>U6L2C9_EIMTE</name>
<accession>U6L2C9</accession>
<dbReference type="VEuPathDB" id="ToxoDB:ETH_00038790"/>
<dbReference type="Proteomes" id="UP000030747">
    <property type="component" value="Unassembled WGS sequence"/>
</dbReference>
<sequence>PHEGPCGVAAPYVLPAAAAAPAAAPAPAAAAALAAAGAAPAAAAAAAPAATSAAAADARLRLVVSTVLKTAAKDLPADVKAKLGQLWSRRKADILKDIRRRHRAAAAETAAAAATAAAGAAAEAEAAAAEVAAAAEQFERFCIKCVEEALQKIPDTIPRSKAAAAS</sequence>
<keyword evidence="2" id="KW-1185">Reference proteome</keyword>
<dbReference type="GeneID" id="25256799"/>
<gene>
    <name evidence="1" type="ORF">ETH_00038790</name>
</gene>
<reference evidence="1" key="1">
    <citation type="submission" date="2013-10" db="EMBL/GenBank/DDBJ databases">
        <title>Genomic analysis of the causative agents of coccidiosis in chickens.</title>
        <authorList>
            <person name="Reid A.J."/>
            <person name="Blake D."/>
            <person name="Billington K."/>
            <person name="Browne H."/>
            <person name="Dunn M."/>
            <person name="Hung S."/>
            <person name="Kawahara F."/>
            <person name="Miranda-Saavedra D."/>
            <person name="Mourier T."/>
            <person name="Nagra H."/>
            <person name="Otto T.D."/>
            <person name="Rawlings N."/>
            <person name="Sanchez A."/>
            <person name="Sanders M."/>
            <person name="Subramaniam C."/>
            <person name="Tay Y."/>
            <person name="Dear P."/>
            <person name="Doerig C."/>
            <person name="Gruber A."/>
            <person name="Parkinson J."/>
            <person name="Shirley M."/>
            <person name="Wan K.L."/>
            <person name="Berriman M."/>
            <person name="Tomley F."/>
            <person name="Pain A."/>
        </authorList>
    </citation>
    <scope>NUCLEOTIDE SEQUENCE [LARGE SCALE GENOMIC DNA]</scope>
    <source>
        <strain evidence="1">Houghton</strain>
    </source>
</reference>
<dbReference type="VEuPathDB" id="ToxoDB:ETH2_1029900"/>
<protein>
    <submittedName>
        <fullName evidence="1">Uncharacterized protein</fullName>
    </submittedName>
</protein>
<dbReference type="EMBL" id="HG677266">
    <property type="protein sequence ID" value="CDJ44542.1"/>
    <property type="molecule type" value="Genomic_DNA"/>
</dbReference>
<evidence type="ECO:0000313" key="2">
    <source>
        <dbReference type="Proteomes" id="UP000030747"/>
    </source>
</evidence>
<dbReference type="OrthoDB" id="349145at2759"/>
<dbReference type="AlphaFoldDB" id="U6L2C9"/>
<dbReference type="RefSeq" id="XP_013235290.1">
    <property type="nucleotide sequence ID" value="XM_013379836.1"/>
</dbReference>